<keyword evidence="10 12" id="KW-0413">Isomerase</keyword>
<dbReference type="Gene3D" id="3.20.20.70">
    <property type="entry name" value="Aldolase class I"/>
    <property type="match status" value="1"/>
</dbReference>
<dbReference type="InterPro" id="IPR013785">
    <property type="entry name" value="Aldolase_TIM"/>
</dbReference>
<dbReference type="InterPro" id="IPR044524">
    <property type="entry name" value="Isoase_HisA-like"/>
</dbReference>
<dbReference type="EMBL" id="JAFBCV010000014">
    <property type="protein sequence ID" value="MBM7840473.1"/>
    <property type="molecule type" value="Genomic_DNA"/>
</dbReference>
<evidence type="ECO:0000256" key="4">
    <source>
        <dbReference type="ARBA" id="ARBA00009667"/>
    </source>
</evidence>
<gene>
    <name evidence="12" type="primary">hisA</name>
    <name evidence="15" type="ORF">JOC54_003765</name>
</gene>
<evidence type="ECO:0000256" key="6">
    <source>
        <dbReference type="ARBA" id="ARBA00018464"/>
    </source>
</evidence>
<evidence type="ECO:0000256" key="7">
    <source>
        <dbReference type="ARBA" id="ARBA00022490"/>
    </source>
</evidence>
<dbReference type="HAMAP" id="MF_01014">
    <property type="entry name" value="HisA"/>
    <property type="match status" value="1"/>
</dbReference>
<dbReference type="InterPro" id="IPR006062">
    <property type="entry name" value="His_biosynth"/>
</dbReference>
<evidence type="ECO:0000256" key="13">
    <source>
        <dbReference type="RuleBase" id="RU003657"/>
    </source>
</evidence>
<dbReference type="GO" id="GO:0003949">
    <property type="term" value="F:1-(5-phosphoribosyl)-5-[(5-phosphoribosylamino)methylideneamino]imidazole-4-carboxamide isomerase activity"/>
    <property type="evidence" value="ECO:0007669"/>
    <property type="project" value="UniProtKB-EC"/>
</dbReference>
<dbReference type="CDD" id="cd04732">
    <property type="entry name" value="HisA"/>
    <property type="match status" value="1"/>
</dbReference>
<evidence type="ECO:0000256" key="10">
    <source>
        <dbReference type="ARBA" id="ARBA00023235"/>
    </source>
</evidence>
<feature type="active site" description="Proton acceptor" evidence="12">
    <location>
        <position position="10"/>
    </location>
</feature>
<evidence type="ECO:0000256" key="14">
    <source>
        <dbReference type="RuleBase" id="RU003658"/>
    </source>
</evidence>
<evidence type="ECO:0000256" key="8">
    <source>
        <dbReference type="ARBA" id="ARBA00022605"/>
    </source>
</evidence>
<dbReference type="InterPro" id="IPR006063">
    <property type="entry name" value="HisA_bact_arch"/>
</dbReference>
<dbReference type="InterPro" id="IPR011060">
    <property type="entry name" value="RibuloseP-bd_barrel"/>
</dbReference>
<dbReference type="PANTHER" id="PTHR43090:SF2">
    <property type="entry name" value="1-(5-PHOSPHORIBOSYL)-5-[(5-PHOSPHORIBOSYLAMINO)METHYLIDENEAMINO] IMIDAZOLE-4-CARBOXAMIDE ISOMERASE"/>
    <property type="match status" value="1"/>
</dbReference>
<feature type="active site" description="Proton donor" evidence="12">
    <location>
        <position position="131"/>
    </location>
</feature>
<evidence type="ECO:0000313" key="15">
    <source>
        <dbReference type="EMBL" id="MBM7840473.1"/>
    </source>
</evidence>
<evidence type="ECO:0000256" key="1">
    <source>
        <dbReference type="ARBA" id="ARBA00000901"/>
    </source>
</evidence>
<keyword evidence="7 12" id="KW-0963">Cytoplasm</keyword>
<proteinExistence type="inferred from homology"/>
<dbReference type="NCBIfam" id="TIGR00007">
    <property type="entry name" value="1-(5-phosphoribosyl)-5-[(5-phosphoribosylamino)methylideneamino]imidazole-4-carboxamide isomerase"/>
    <property type="match status" value="1"/>
</dbReference>
<dbReference type="PANTHER" id="PTHR43090">
    <property type="entry name" value="1-(5-PHOSPHORIBOSYL)-5-[(5-PHOSPHORIBOSYLAMINO)METHYLIDENEAMINO] IMIDAZOLE-4-CARBOXAMIDE ISOMERASE"/>
    <property type="match status" value="1"/>
</dbReference>
<comment type="subcellular location">
    <subcellularLocation>
        <location evidence="2 12 14">Cytoplasm</location>
    </subcellularLocation>
</comment>
<evidence type="ECO:0000313" key="16">
    <source>
        <dbReference type="Proteomes" id="UP001179280"/>
    </source>
</evidence>
<keyword evidence="16" id="KW-1185">Reference proteome</keyword>
<dbReference type="InterPro" id="IPR023016">
    <property type="entry name" value="HisA/PriA"/>
</dbReference>
<evidence type="ECO:0000256" key="5">
    <source>
        <dbReference type="ARBA" id="ARBA00012550"/>
    </source>
</evidence>
<reference evidence="15" key="1">
    <citation type="submission" date="2021-01" db="EMBL/GenBank/DDBJ databases">
        <title>Genomic Encyclopedia of Type Strains, Phase IV (KMG-IV): sequencing the most valuable type-strain genomes for metagenomic binning, comparative biology and taxonomic classification.</title>
        <authorList>
            <person name="Goeker M."/>
        </authorList>
    </citation>
    <scope>NUCLEOTIDE SEQUENCE</scope>
    <source>
        <strain evidence="15">DSM 21943</strain>
    </source>
</reference>
<accession>A0ABS2SY60</accession>
<comment type="pathway">
    <text evidence="3 12 14">Amino-acid biosynthesis; L-histidine biosynthesis; L-histidine from 5-phospho-alpha-D-ribose 1-diphosphate: step 4/9.</text>
</comment>
<comment type="similarity">
    <text evidence="4 12 13">Belongs to the HisA/HisF family.</text>
</comment>
<evidence type="ECO:0000256" key="3">
    <source>
        <dbReference type="ARBA" id="ARBA00005133"/>
    </source>
</evidence>
<comment type="caution">
    <text evidence="15">The sequence shown here is derived from an EMBL/GenBank/DDBJ whole genome shotgun (WGS) entry which is preliminary data.</text>
</comment>
<organism evidence="15 16">
    <name type="scientific">Shouchella xiaoxiensis</name>
    <dbReference type="NCBI Taxonomy" id="766895"/>
    <lineage>
        <taxon>Bacteria</taxon>
        <taxon>Bacillati</taxon>
        <taxon>Bacillota</taxon>
        <taxon>Bacilli</taxon>
        <taxon>Bacillales</taxon>
        <taxon>Bacillaceae</taxon>
        <taxon>Shouchella</taxon>
    </lineage>
</organism>
<sequence>MTFTLYPAIDVLNGKCVRLEQGNYDKETVYGDSPTEMARTFADDGAKWIHIVDLDGAKAKRPINQQEIIRAVQQVEVPVQVGGGIRTEADIQLYLDAGVARVVLGSVAVNNPEFTKEMLEKYNEKIAIGIDAKKGFVATEGWLETSQVSAERLAQEMSQFGAEVFIFTDISRDGMLTGPNIEACEQLSRVAGVEVIASGGVSQLGDIVQLAESHVSGAIVGKALYEKRFTLKEALTVGSSSC</sequence>
<name>A0ABS2SY60_9BACI</name>
<protein>
    <recommendedName>
        <fullName evidence="6 12">1-(5-phosphoribosyl)-5-[(5-phosphoribosylamino)methylideneamino] imidazole-4-carboxamide isomerase</fullName>
        <ecNumber evidence="5 12">5.3.1.16</ecNumber>
    </recommendedName>
    <alternativeName>
        <fullName evidence="11 12">Phosphoribosylformimino-5-aminoimidazole carboxamide ribotide isomerase</fullName>
    </alternativeName>
</protein>
<keyword evidence="9 12" id="KW-0368">Histidine biosynthesis</keyword>
<comment type="catalytic activity">
    <reaction evidence="1 12 14">
        <text>1-(5-phospho-beta-D-ribosyl)-5-[(5-phospho-beta-D-ribosylamino)methylideneamino]imidazole-4-carboxamide = 5-[(5-phospho-1-deoxy-D-ribulos-1-ylimino)methylamino]-1-(5-phospho-beta-D-ribosyl)imidazole-4-carboxamide</text>
        <dbReference type="Rhea" id="RHEA:15469"/>
        <dbReference type="ChEBI" id="CHEBI:58435"/>
        <dbReference type="ChEBI" id="CHEBI:58525"/>
        <dbReference type="EC" id="5.3.1.16"/>
    </reaction>
</comment>
<keyword evidence="8 12" id="KW-0028">Amino-acid biosynthesis</keyword>
<dbReference type="SUPFAM" id="SSF51366">
    <property type="entry name" value="Ribulose-phoshate binding barrel"/>
    <property type="match status" value="1"/>
</dbReference>
<evidence type="ECO:0000256" key="11">
    <source>
        <dbReference type="ARBA" id="ARBA00030547"/>
    </source>
</evidence>
<dbReference type="EC" id="5.3.1.16" evidence="5 12"/>
<dbReference type="Pfam" id="PF00977">
    <property type="entry name" value="His_biosynth"/>
    <property type="match status" value="1"/>
</dbReference>
<dbReference type="Proteomes" id="UP001179280">
    <property type="component" value="Unassembled WGS sequence"/>
</dbReference>
<evidence type="ECO:0000256" key="2">
    <source>
        <dbReference type="ARBA" id="ARBA00004496"/>
    </source>
</evidence>
<evidence type="ECO:0000256" key="9">
    <source>
        <dbReference type="ARBA" id="ARBA00023102"/>
    </source>
</evidence>
<dbReference type="RefSeq" id="WP_204468087.1">
    <property type="nucleotide sequence ID" value="NZ_JAFBCV010000014.1"/>
</dbReference>
<evidence type="ECO:0000256" key="12">
    <source>
        <dbReference type="HAMAP-Rule" id="MF_01014"/>
    </source>
</evidence>